<evidence type="ECO:0000313" key="2">
    <source>
        <dbReference type="EMBL" id="ONI04683.1"/>
    </source>
</evidence>
<dbReference type="Gramene" id="ONI04683">
    <property type="protein sequence ID" value="ONI04683"/>
    <property type="gene ID" value="PRUPE_6G334300"/>
</dbReference>
<dbReference type="EMBL" id="CM007656">
    <property type="protein sequence ID" value="ONI04683.1"/>
    <property type="molecule type" value="Genomic_DNA"/>
</dbReference>
<reference evidence="2 3" key="1">
    <citation type="journal article" date="2013" name="Nat. Genet.">
        <title>The high-quality draft genome of peach (Prunus persica) identifies unique patterns of genetic diversity, domestication and genome evolution.</title>
        <authorList>
            <consortium name="International Peach Genome Initiative"/>
            <person name="Verde I."/>
            <person name="Abbott A.G."/>
            <person name="Scalabrin S."/>
            <person name="Jung S."/>
            <person name="Shu S."/>
            <person name="Marroni F."/>
            <person name="Zhebentyayeva T."/>
            <person name="Dettori M.T."/>
            <person name="Grimwood J."/>
            <person name="Cattonaro F."/>
            <person name="Zuccolo A."/>
            <person name="Rossini L."/>
            <person name="Jenkins J."/>
            <person name="Vendramin E."/>
            <person name="Meisel L.A."/>
            <person name="Decroocq V."/>
            <person name="Sosinski B."/>
            <person name="Prochnik S."/>
            <person name="Mitros T."/>
            <person name="Policriti A."/>
            <person name="Cipriani G."/>
            <person name="Dondini L."/>
            <person name="Ficklin S."/>
            <person name="Goodstein D.M."/>
            <person name="Xuan P."/>
            <person name="Del Fabbro C."/>
            <person name="Aramini V."/>
            <person name="Copetti D."/>
            <person name="Gonzalez S."/>
            <person name="Horner D.S."/>
            <person name="Falchi R."/>
            <person name="Lucas S."/>
            <person name="Mica E."/>
            <person name="Maldonado J."/>
            <person name="Lazzari B."/>
            <person name="Bielenberg D."/>
            <person name="Pirona R."/>
            <person name="Miculan M."/>
            <person name="Barakat A."/>
            <person name="Testolin R."/>
            <person name="Stella A."/>
            <person name="Tartarini S."/>
            <person name="Tonutti P."/>
            <person name="Arus P."/>
            <person name="Orellana A."/>
            <person name="Wells C."/>
            <person name="Main D."/>
            <person name="Vizzotto G."/>
            <person name="Silva H."/>
            <person name="Salamini F."/>
            <person name="Schmutz J."/>
            <person name="Morgante M."/>
            <person name="Rokhsar D.S."/>
        </authorList>
    </citation>
    <scope>NUCLEOTIDE SEQUENCE [LARGE SCALE GENOMIC DNA]</scope>
    <source>
        <strain evidence="3">cv. Nemared</strain>
    </source>
</reference>
<feature type="signal peptide" evidence="1">
    <location>
        <begin position="1"/>
        <end position="19"/>
    </location>
</feature>
<accession>A0A251NZA7</accession>
<keyword evidence="3" id="KW-1185">Reference proteome</keyword>
<sequence length="68" mass="8243">MYLFFILFKFLTVTRDGQWTPMGTNNHHYHYYHHLIGIHLGQWVTRCPSLPTLQVVPQHRDKYDLMEV</sequence>
<dbReference type="AlphaFoldDB" id="A0A251NZA7"/>
<keyword evidence="1" id="KW-0732">Signal</keyword>
<dbReference type="Proteomes" id="UP000006882">
    <property type="component" value="Chromosome G6"/>
</dbReference>
<gene>
    <name evidence="2" type="ORF">PRUPE_6G334300</name>
</gene>
<evidence type="ECO:0008006" key="4">
    <source>
        <dbReference type="Google" id="ProtNLM"/>
    </source>
</evidence>
<feature type="chain" id="PRO_5012580696" description="Secreted protein" evidence="1">
    <location>
        <begin position="20"/>
        <end position="68"/>
    </location>
</feature>
<organism evidence="2 3">
    <name type="scientific">Prunus persica</name>
    <name type="common">Peach</name>
    <name type="synonym">Amygdalus persica</name>
    <dbReference type="NCBI Taxonomy" id="3760"/>
    <lineage>
        <taxon>Eukaryota</taxon>
        <taxon>Viridiplantae</taxon>
        <taxon>Streptophyta</taxon>
        <taxon>Embryophyta</taxon>
        <taxon>Tracheophyta</taxon>
        <taxon>Spermatophyta</taxon>
        <taxon>Magnoliopsida</taxon>
        <taxon>eudicotyledons</taxon>
        <taxon>Gunneridae</taxon>
        <taxon>Pentapetalae</taxon>
        <taxon>rosids</taxon>
        <taxon>fabids</taxon>
        <taxon>Rosales</taxon>
        <taxon>Rosaceae</taxon>
        <taxon>Amygdaloideae</taxon>
        <taxon>Amygdaleae</taxon>
        <taxon>Prunus</taxon>
    </lineage>
</organism>
<evidence type="ECO:0000256" key="1">
    <source>
        <dbReference type="SAM" id="SignalP"/>
    </source>
</evidence>
<evidence type="ECO:0000313" key="3">
    <source>
        <dbReference type="Proteomes" id="UP000006882"/>
    </source>
</evidence>
<name>A0A251NZA7_PRUPE</name>
<proteinExistence type="predicted"/>
<protein>
    <recommendedName>
        <fullName evidence="4">Secreted protein</fullName>
    </recommendedName>
</protein>